<accession>A0A4V4RG78</accession>
<dbReference type="PANTHER" id="PTHR30383">
    <property type="entry name" value="THIOESTERASE 1/PROTEASE 1/LYSOPHOSPHOLIPASE L1"/>
    <property type="match status" value="1"/>
</dbReference>
<dbReference type="RefSeq" id="WP_136640396.1">
    <property type="nucleotide sequence ID" value="NZ_QYRT01000002.1"/>
</dbReference>
<dbReference type="GO" id="GO:0016787">
    <property type="term" value="F:hydrolase activity"/>
    <property type="evidence" value="ECO:0007669"/>
    <property type="project" value="UniProtKB-KW"/>
</dbReference>
<protein>
    <submittedName>
        <fullName evidence="2">SGNH/GDSL hydrolase family protein</fullName>
    </submittedName>
</protein>
<gene>
    <name evidence="2" type="ORF">D4765_01155</name>
</gene>
<feature type="domain" description="SGNH hydrolase-type esterase" evidence="1">
    <location>
        <begin position="95"/>
        <end position="254"/>
    </location>
</feature>
<evidence type="ECO:0000259" key="1">
    <source>
        <dbReference type="Pfam" id="PF13472"/>
    </source>
</evidence>
<dbReference type="InterPro" id="IPR013830">
    <property type="entry name" value="SGNH_hydro"/>
</dbReference>
<dbReference type="CDD" id="cd00229">
    <property type="entry name" value="SGNH_hydrolase"/>
    <property type="match status" value="1"/>
</dbReference>
<evidence type="ECO:0000313" key="3">
    <source>
        <dbReference type="Proteomes" id="UP000306192"/>
    </source>
</evidence>
<dbReference type="OrthoDB" id="5072368at2"/>
<dbReference type="AlphaFoldDB" id="A0A4V4RG78"/>
<proteinExistence type="predicted"/>
<organism evidence="2 3">
    <name type="scientific">Subtercola vilae</name>
    <dbReference type="NCBI Taxonomy" id="2056433"/>
    <lineage>
        <taxon>Bacteria</taxon>
        <taxon>Bacillati</taxon>
        <taxon>Actinomycetota</taxon>
        <taxon>Actinomycetes</taxon>
        <taxon>Micrococcales</taxon>
        <taxon>Microbacteriaceae</taxon>
        <taxon>Subtercola</taxon>
    </lineage>
</organism>
<dbReference type="EMBL" id="QYRT01000002">
    <property type="protein sequence ID" value="TIH40624.1"/>
    <property type="molecule type" value="Genomic_DNA"/>
</dbReference>
<evidence type="ECO:0000313" key="2">
    <source>
        <dbReference type="EMBL" id="TIH40624.1"/>
    </source>
</evidence>
<sequence length="272" mass="27411">MPAQHRTRLFVSAGVLLVAVALVGAVSLSNSRVASAQGTHPAVSVVESVQPPLAPPANAPSVAIPDVTASPLATAEAGEAASAGAAAATDPVVVAIGDSIMDGHGVDPDQAWPVLLADQNTWQFADLATDGTGFVRLGNDANTFEAQVTEAIGLDPSVVIISASSNDLGEDNADIADASTSALEQLHTALPQAQIIALSAFWGDTAVPEQLLQIDSDLDSAAQNVSASYVDIGQPLAGQPDLMQSDDVHPTADGLHVLASAIGTDIAGVISH</sequence>
<dbReference type="InterPro" id="IPR051532">
    <property type="entry name" value="Ester_Hydrolysis_Enzymes"/>
</dbReference>
<dbReference type="Gene3D" id="3.40.50.1110">
    <property type="entry name" value="SGNH hydrolase"/>
    <property type="match status" value="1"/>
</dbReference>
<keyword evidence="3" id="KW-1185">Reference proteome</keyword>
<dbReference type="InterPro" id="IPR036514">
    <property type="entry name" value="SGNH_hydro_sf"/>
</dbReference>
<name>A0A4V4RG78_9MICO</name>
<dbReference type="Pfam" id="PF13472">
    <property type="entry name" value="Lipase_GDSL_2"/>
    <property type="match status" value="1"/>
</dbReference>
<dbReference type="Proteomes" id="UP000306192">
    <property type="component" value="Unassembled WGS sequence"/>
</dbReference>
<keyword evidence="2" id="KW-0378">Hydrolase</keyword>
<dbReference type="SUPFAM" id="SSF52266">
    <property type="entry name" value="SGNH hydrolase"/>
    <property type="match status" value="1"/>
</dbReference>
<reference evidence="2 3" key="1">
    <citation type="journal article" date="2019" name="Microorganisms">
        <title>Systematic Affiliation and Genome Analysis of Subtercola vilae DB165(T) with Particular Emphasis on Cold Adaptation of an Isolate from a High-Altitude Cold Volcano Lake.</title>
        <authorList>
            <person name="Villalobos A.S."/>
            <person name="Wiese J."/>
            <person name="Imhoff J.F."/>
            <person name="Dorador C."/>
            <person name="Keller A."/>
            <person name="Hentschel U."/>
        </authorList>
    </citation>
    <scope>NUCLEOTIDE SEQUENCE [LARGE SCALE GENOMIC DNA]</scope>
    <source>
        <strain evidence="2 3">DB165</strain>
    </source>
</reference>
<comment type="caution">
    <text evidence="2">The sequence shown here is derived from an EMBL/GenBank/DDBJ whole genome shotgun (WGS) entry which is preliminary data.</text>
</comment>